<evidence type="ECO:0000256" key="4">
    <source>
        <dbReference type="ARBA" id="ARBA00011245"/>
    </source>
</evidence>
<evidence type="ECO:0000259" key="18">
    <source>
        <dbReference type="Pfam" id="PF00732"/>
    </source>
</evidence>
<dbReference type="InterPro" id="IPR012132">
    <property type="entry name" value="GMC_OxRdtase"/>
</dbReference>
<sequence>MPSFSLSWLLVSSLLVQRSLGVTLTDPDQLKTKTYDFVIVGAGTAGLTLASRLTEDPKVSVLVLEAGVSDQDVLPAIAPFLGPTLTPNTPFDWNFTVTPQEGLGGRSFPYPRGKLIGGSSSANYMMHQYGSTEDWDRYARITKDAGWAWKNMRQYVKKHERIVPPVDDHSTEGQLIPSNHGTDGEVAISLPGFNESIDARVFKTTQELEEFPYNEDTSGADHSLLGIGFIQSSIDRGVRSSSSTGYLAPANGRPNLTVLINAHVLKVLKTGTKAFRAVEFATSPGSAPITIQAKNEVILSAGTIGTAQILQLSGIGNKADLEALGIPVLVDLPVGDNLVDHTFLPNIFRVEGEESFDHILRDTEKTVAAVTEWATQKTGFIANNIANTFGFARIPEDLSIFKTVVDPAPGPQSPHFEYIPTNFHLKPGFPIPPTGSYFTIVTVCLNPTSYGSVKLASADPYDKPLIDPRLLTTDIDLIVMRESVKATKRFVSAPAWSDYIIEPVGTLAGNTDDEIDAHVRGLATTIFHPVGTASMAAKGNKEGVVNPDLTVKGVEGLRVVDASIFPLIPSTHTQGPVYLAAERAAVIIKEHYDNDGYAAGRDEL</sequence>
<dbReference type="GO" id="GO:0033718">
    <property type="term" value="F:pyranose dehydrogenase (acceptor) activity"/>
    <property type="evidence" value="ECO:0007669"/>
    <property type="project" value="UniProtKB-EC"/>
</dbReference>
<comment type="catalytic activity">
    <reaction evidence="10">
        <text>pyranose + acceptor = pyranos-2-ulose + reduced acceptor.</text>
        <dbReference type="EC" id="1.1.99.29"/>
    </reaction>
</comment>
<dbReference type="InterPro" id="IPR036188">
    <property type="entry name" value="FAD/NAD-bd_sf"/>
</dbReference>
<dbReference type="PANTHER" id="PTHR11552">
    <property type="entry name" value="GLUCOSE-METHANOL-CHOLINE GMC OXIDOREDUCTASE"/>
    <property type="match status" value="1"/>
</dbReference>
<dbReference type="SUPFAM" id="SSF51905">
    <property type="entry name" value="FAD/NAD(P)-binding domain"/>
    <property type="match status" value="1"/>
</dbReference>
<dbReference type="InterPro" id="IPR007867">
    <property type="entry name" value="GMC_OxRtase_C"/>
</dbReference>
<feature type="domain" description="Glucose-methanol-choline oxidoreductase N-terminal" evidence="18">
    <location>
        <begin position="35"/>
        <end position="342"/>
    </location>
</feature>
<organism evidence="20 21">
    <name type="scientific">Pholiota conissans</name>
    <dbReference type="NCBI Taxonomy" id="109636"/>
    <lineage>
        <taxon>Eukaryota</taxon>
        <taxon>Fungi</taxon>
        <taxon>Dikarya</taxon>
        <taxon>Basidiomycota</taxon>
        <taxon>Agaricomycotina</taxon>
        <taxon>Agaricomycetes</taxon>
        <taxon>Agaricomycetidae</taxon>
        <taxon>Agaricales</taxon>
        <taxon>Agaricineae</taxon>
        <taxon>Strophariaceae</taxon>
        <taxon>Pholiota</taxon>
    </lineage>
</organism>
<dbReference type="GO" id="GO:0005576">
    <property type="term" value="C:extracellular region"/>
    <property type="evidence" value="ECO:0007669"/>
    <property type="project" value="UniProtKB-SubCell"/>
</dbReference>
<evidence type="ECO:0000256" key="11">
    <source>
        <dbReference type="ARBA" id="ARBA00034010"/>
    </source>
</evidence>
<reference evidence="20" key="1">
    <citation type="submission" date="2020-11" db="EMBL/GenBank/DDBJ databases">
        <authorList>
            <consortium name="DOE Joint Genome Institute"/>
            <person name="Ahrendt S."/>
            <person name="Riley R."/>
            <person name="Andreopoulos W."/>
            <person name="Labutti K."/>
            <person name="Pangilinan J."/>
            <person name="Ruiz-Duenas F.J."/>
            <person name="Barrasa J.M."/>
            <person name="Sanchez-Garcia M."/>
            <person name="Camarero S."/>
            <person name="Miyauchi S."/>
            <person name="Serrano A."/>
            <person name="Linde D."/>
            <person name="Babiker R."/>
            <person name="Drula E."/>
            <person name="Ayuso-Fernandez I."/>
            <person name="Pacheco R."/>
            <person name="Padilla G."/>
            <person name="Ferreira P."/>
            <person name="Barriuso J."/>
            <person name="Kellner H."/>
            <person name="Castanera R."/>
            <person name="Alfaro M."/>
            <person name="Ramirez L."/>
            <person name="Pisabarro A.G."/>
            <person name="Kuo A."/>
            <person name="Tritt A."/>
            <person name="Lipzen A."/>
            <person name="He G."/>
            <person name="Yan M."/>
            <person name="Ng V."/>
            <person name="Cullen D."/>
            <person name="Martin F."/>
            <person name="Rosso M.-N."/>
            <person name="Henrissat B."/>
            <person name="Hibbett D."/>
            <person name="Martinez A.T."/>
            <person name="Grigoriev I.V."/>
        </authorList>
    </citation>
    <scope>NUCLEOTIDE SEQUENCE</scope>
    <source>
        <strain evidence="20">CIRM-BRFM 674</strain>
    </source>
</reference>
<feature type="binding site" evidence="16">
    <location>
        <position position="264"/>
    </location>
    <ligand>
        <name>FAD</name>
        <dbReference type="ChEBI" id="CHEBI:57692"/>
    </ligand>
</feature>
<dbReference type="Gene3D" id="3.50.50.60">
    <property type="entry name" value="FAD/NAD(P)-binding domain"/>
    <property type="match status" value="1"/>
</dbReference>
<evidence type="ECO:0000256" key="14">
    <source>
        <dbReference type="ARBA" id="ARBA00034059"/>
    </source>
</evidence>
<protein>
    <recommendedName>
        <fullName evidence="5">pyranose dehydrogenase (acceptor)</fullName>
        <ecNumber evidence="5">1.1.99.29</ecNumber>
    </recommendedName>
</protein>
<evidence type="ECO:0000256" key="3">
    <source>
        <dbReference type="ARBA" id="ARBA00010790"/>
    </source>
</evidence>
<comment type="caution">
    <text evidence="20">The sequence shown here is derived from an EMBL/GenBank/DDBJ whole genome shotgun (WGS) entry which is preliminary data.</text>
</comment>
<name>A0A9P5Z4T8_9AGAR</name>
<dbReference type="EC" id="1.1.99.29" evidence="5"/>
<keyword evidence="21" id="KW-1185">Reference proteome</keyword>
<dbReference type="Pfam" id="PF05199">
    <property type="entry name" value="GMC_oxred_C"/>
    <property type="match status" value="1"/>
</dbReference>
<dbReference type="AlphaFoldDB" id="A0A9P5Z4T8"/>
<comment type="catalytic activity">
    <reaction evidence="14">
        <text>a pyranoside + acceptor = a pyranosid-3,4-diulose + reduced acceptor.</text>
        <dbReference type="EC" id="1.1.99.29"/>
    </reaction>
</comment>
<keyword evidence="8 16" id="KW-0274">FAD</keyword>
<comment type="function">
    <text evidence="9">Catalyzes the single-oxidation or sequential double oxidation reaction of carbohydrates primarily at carbon-2 and/or carbon-3 with the concomitant reduction of the flavin. The enzyme exhibits a broad sugar substrate specificity, oxidizing different aldopyranoses to the corresponding C-1, C-2, C-3 or C-1,2, C-2,3 and C-3,4 (di)dehydro sugars with substrate-specific regioselectivity. Accepts only a narrow range of electron acceptors such as substituted benzoquinones and complexed metal ions and reacts extremely slowly with O(2) as acceptor. May play a role in the natural recycling of plant matter by oxidizing all major monosaccharides in lignocellulose and by reducing quinone compounds or reactive radical species generated during lignin depolymerization.</text>
</comment>
<evidence type="ECO:0000313" key="21">
    <source>
        <dbReference type="Proteomes" id="UP000807469"/>
    </source>
</evidence>
<dbReference type="PANTHER" id="PTHR11552:SF147">
    <property type="entry name" value="CHOLINE DEHYDROGENASE, MITOCHONDRIAL"/>
    <property type="match status" value="1"/>
</dbReference>
<comment type="subcellular location">
    <subcellularLocation>
        <location evidence="2">Secreted</location>
    </subcellularLocation>
</comment>
<dbReference type="Gene3D" id="3.30.560.10">
    <property type="entry name" value="Glucose Oxidase, domain 3"/>
    <property type="match status" value="1"/>
</dbReference>
<evidence type="ECO:0000256" key="13">
    <source>
        <dbReference type="ARBA" id="ARBA00034050"/>
    </source>
</evidence>
<feature type="active site" description="Proton acceptor" evidence="15">
    <location>
        <position position="572"/>
    </location>
</feature>
<keyword evidence="17" id="KW-0732">Signal</keyword>
<evidence type="ECO:0000313" key="20">
    <source>
        <dbReference type="EMBL" id="KAF9479960.1"/>
    </source>
</evidence>
<dbReference type="GO" id="GO:0050660">
    <property type="term" value="F:flavin adenine dinucleotide binding"/>
    <property type="evidence" value="ECO:0007669"/>
    <property type="project" value="InterPro"/>
</dbReference>
<keyword evidence="6" id="KW-0964">Secreted</keyword>
<evidence type="ECO:0000256" key="5">
    <source>
        <dbReference type="ARBA" id="ARBA00013177"/>
    </source>
</evidence>
<comment type="catalytic activity">
    <reaction evidence="11">
        <text>pyranose + acceptor = pyranos-2,3-diulose + reduced acceptor.</text>
        <dbReference type="EC" id="1.1.99.29"/>
    </reaction>
</comment>
<dbReference type="OrthoDB" id="269227at2759"/>
<accession>A0A9P5Z4T8</accession>
<evidence type="ECO:0000256" key="15">
    <source>
        <dbReference type="PIRSR" id="PIRSR000137-1"/>
    </source>
</evidence>
<dbReference type="SUPFAM" id="SSF54373">
    <property type="entry name" value="FAD-linked reductases, C-terminal domain"/>
    <property type="match status" value="1"/>
</dbReference>
<evidence type="ECO:0000256" key="12">
    <source>
        <dbReference type="ARBA" id="ARBA00034029"/>
    </source>
</evidence>
<evidence type="ECO:0000256" key="1">
    <source>
        <dbReference type="ARBA" id="ARBA00001974"/>
    </source>
</evidence>
<dbReference type="PIRSF" id="PIRSF000137">
    <property type="entry name" value="Alcohol_oxidase"/>
    <property type="match status" value="1"/>
</dbReference>
<evidence type="ECO:0000256" key="2">
    <source>
        <dbReference type="ARBA" id="ARBA00004613"/>
    </source>
</evidence>
<gene>
    <name evidence="20" type="ORF">BDN70DRAFT_878258</name>
</gene>
<evidence type="ECO:0000259" key="19">
    <source>
        <dbReference type="Pfam" id="PF05199"/>
    </source>
</evidence>
<comment type="catalytic activity">
    <reaction evidence="12">
        <text>pyranose + acceptor = pyranos-3-ulose + reduced acceptor.</text>
        <dbReference type="EC" id="1.1.99.29"/>
    </reaction>
</comment>
<keyword evidence="7" id="KW-0285">Flavoprotein</keyword>
<dbReference type="Proteomes" id="UP000807469">
    <property type="component" value="Unassembled WGS sequence"/>
</dbReference>
<evidence type="ECO:0000256" key="6">
    <source>
        <dbReference type="ARBA" id="ARBA00022525"/>
    </source>
</evidence>
<dbReference type="InterPro" id="IPR000172">
    <property type="entry name" value="GMC_OxRdtase_N"/>
</dbReference>
<comment type="similarity">
    <text evidence="3">Belongs to the GMC oxidoreductase family.</text>
</comment>
<comment type="cofactor">
    <cofactor evidence="1 16">
        <name>FAD</name>
        <dbReference type="ChEBI" id="CHEBI:57692"/>
    </cofactor>
</comment>
<feature type="active site" description="Proton donor" evidence="15">
    <location>
        <position position="528"/>
    </location>
</feature>
<feature type="chain" id="PRO_5040468596" description="pyranose dehydrogenase (acceptor)" evidence="17">
    <location>
        <begin position="22"/>
        <end position="604"/>
    </location>
</feature>
<evidence type="ECO:0000256" key="16">
    <source>
        <dbReference type="PIRSR" id="PIRSR000137-2"/>
    </source>
</evidence>
<evidence type="ECO:0000256" key="7">
    <source>
        <dbReference type="ARBA" id="ARBA00022630"/>
    </source>
</evidence>
<dbReference type="Pfam" id="PF00732">
    <property type="entry name" value="GMC_oxred_N"/>
    <property type="match status" value="1"/>
</dbReference>
<comment type="catalytic activity">
    <reaction evidence="13">
        <text>a pyranoside + acceptor = a pyranosid-3-ulose + reduced acceptor.</text>
        <dbReference type="EC" id="1.1.99.29"/>
    </reaction>
</comment>
<evidence type="ECO:0000256" key="8">
    <source>
        <dbReference type="ARBA" id="ARBA00022827"/>
    </source>
</evidence>
<comment type="subunit">
    <text evidence="4">Monomer.</text>
</comment>
<feature type="domain" description="Glucose-methanol-choline oxidoreductase C-terminal" evidence="19">
    <location>
        <begin position="447"/>
        <end position="581"/>
    </location>
</feature>
<proteinExistence type="inferred from homology"/>
<evidence type="ECO:0000256" key="17">
    <source>
        <dbReference type="SAM" id="SignalP"/>
    </source>
</evidence>
<dbReference type="EMBL" id="MU155203">
    <property type="protein sequence ID" value="KAF9479960.1"/>
    <property type="molecule type" value="Genomic_DNA"/>
</dbReference>
<feature type="signal peptide" evidence="17">
    <location>
        <begin position="1"/>
        <end position="21"/>
    </location>
</feature>
<evidence type="ECO:0000256" key="10">
    <source>
        <dbReference type="ARBA" id="ARBA00033986"/>
    </source>
</evidence>
<evidence type="ECO:0000256" key="9">
    <source>
        <dbReference type="ARBA" id="ARBA00024699"/>
    </source>
</evidence>